<dbReference type="Proteomes" id="UP000001811">
    <property type="component" value="Chromosome 1"/>
</dbReference>
<evidence type="ECO:0000313" key="10">
    <source>
        <dbReference type="Proteomes" id="UP000001811"/>
    </source>
</evidence>
<evidence type="ECO:0000256" key="6">
    <source>
        <dbReference type="SAM" id="MobiDB-lite"/>
    </source>
</evidence>
<accession>G1TL14</accession>
<dbReference type="InterPro" id="IPR027970">
    <property type="entry name" value="SPATA31-like"/>
</dbReference>
<gene>
    <name evidence="9" type="primary">SPATA31F3</name>
</gene>
<keyword evidence="4 7" id="KW-0472">Membrane</keyword>
<reference evidence="9" key="3">
    <citation type="submission" date="2025-09" db="UniProtKB">
        <authorList>
            <consortium name="Ensembl"/>
        </authorList>
    </citation>
    <scope>IDENTIFICATION</scope>
    <source>
        <strain evidence="9">Thorbecke</strain>
    </source>
</reference>
<keyword evidence="10" id="KW-1185">Reference proteome</keyword>
<keyword evidence="2 7" id="KW-0812">Transmembrane</keyword>
<keyword evidence="3 7" id="KW-1133">Transmembrane helix</keyword>
<dbReference type="EMBL" id="AAGW02033492">
    <property type="status" value="NOT_ANNOTATED_CDS"/>
    <property type="molecule type" value="Genomic_DNA"/>
</dbReference>
<sequence>MLIPTFILWDVGYPLCACGSIFIIGLIIWQVKKKRQKIKLGPHRSCCLHHQRTKQKPRDKAKAKKTSQEEAEKLQKLISVMKSQGWIPKEESVRRLLCADPCCPVCNSVALEIHRLLEAPVDLENKMTLFSHWINPEVKGQRHEESIIPSKAETTTKAKTKTVEKSPIPTKKLVRGPNMEKTTVGPGAQCPPTKKEGMKSDAPAAH</sequence>
<reference evidence="9 10" key="1">
    <citation type="journal article" date="2011" name="Nature">
        <title>A high-resolution map of human evolutionary constraint using 29 mammals.</title>
        <authorList>
            <person name="Lindblad-Toh K."/>
            <person name="Garber M."/>
            <person name="Zuk O."/>
            <person name="Lin M.F."/>
            <person name="Parker B.J."/>
            <person name="Washietl S."/>
            <person name="Kheradpour P."/>
            <person name="Ernst J."/>
            <person name="Jordan G."/>
            <person name="Mauceli E."/>
            <person name="Ward L.D."/>
            <person name="Lowe C.B."/>
            <person name="Holloway A.K."/>
            <person name="Clamp M."/>
            <person name="Gnerre S."/>
            <person name="Alfoldi J."/>
            <person name="Beal K."/>
            <person name="Chang J."/>
            <person name="Clawson H."/>
            <person name="Cuff J."/>
            <person name="Di Palma F."/>
            <person name="Fitzgerald S."/>
            <person name="Flicek P."/>
            <person name="Guttman M."/>
            <person name="Hubisz M.J."/>
            <person name="Jaffe D.B."/>
            <person name="Jungreis I."/>
            <person name="Kent W.J."/>
            <person name="Kostka D."/>
            <person name="Lara M."/>
            <person name="Martins A.L."/>
            <person name="Massingham T."/>
            <person name="Moltke I."/>
            <person name="Raney B.J."/>
            <person name="Rasmussen M.D."/>
            <person name="Robinson J."/>
            <person name="Stark A."/>
            <person name="Vilella A.J."/>
            <person name="Wen J."/>
            <person name="Xie X."/>
            <person name="Zody M.C."/>
            <person name="Baldwin J."/>
            <person name="Bloom T."/>
            <person name="Chin C.W."/>
            <person name="Heiman D."/>
            <person name="Nicol R."/>
            <person name="Nusbaum C."/>
            <person name="Young S."/>
            <person name="Wilkinson J."/>
            <person name="Worley K.C."/>
            <person name="Kovar C.L."/>
            <person name="Muzny D.M."/>
            <person name="Gibbs R.A."/>
            <person name="Cree A."/>
            <person name="Dihn H.H."/>
            <person name="Fowler G."/>
            <person name="Jhangiani S."/>
            <person name="Joshi V."/>
            <person name="Lee S."/>
            <person name="Lewis L.R."/>
            <person name="Nazareth L.V."/>
            <person name="Okwuonu G."/>
            <person name="Santibanez J."/>
            <person name="Warren W.C."/>
            <person name="Mardis E.R."/>
            <person name="Weinstock G.M."/>
            <person name="Wilson R.K."/>
            <person name="Delehaunty K."/>
            <person name="Dooling D."/>
            <person name="Fronik C."/>
            <person name="Fulton L."/>
            <person name="Fulton B."/>
            <person name="Graves T."/>
            <person name="Minx P."/>
            <person name="Sodergren E."/>
            <person name="Birney E."/>
            <person name="Margulies E.H."/>
            <person name="Herrero J."/>
            <person name="Green E.D."/>
            <person name="Haussler D."/>
            <person name="Siepel A."/>
            <person name="Goldman N."/>
            <person name="Pollard K.S."/>
            <person name="Pedersen J.S."/>
            <person name="Lander E.S."/>
            <person name="Kellis M."/>
        </authorList>
    </citation>
    <scope>NUCLEOTIDE SEQUENCE [LARGE SCALE GENOMIC DNA]</scope>
    <source>
        <strain evidence="9 10">Thorbecke inbred</strain>
    </source>
</reference>
<dbReference type="AlphaFoldDB" id="G1TL14"/>
<feature type="domain" description="SPATA31-like" evidence="8">
    <location>
        <begin position="52"/>
        <end position="134"/>
    </location>
</feature>
<dbReference type="GeneTree" id="ENSGT00950000183043"/>
<dbReference type="InParanoid" id="G1TL14"/>
<evidence type="ECO:0000259" key="8">
    <source>
        <dbReference type="Pfam" id="PF15371"/>
    </source>
</evidence>
<evidence type="ECO:0000256" key="4">
    <source>
        <dbReference type="ARBA" id="ARBA00023136"/>
    </source>
</evidence>
<comment type="similarity">
    <text evidence="5">Belongs to the SPATA31 family.</text>
</comment>
<organism evidence="9 10">
    <name type="scientific">Oryctolagus cuniculus</name>
    <name type="common">Rabbit</name>
    <dbReference type="NCBI Taxonomy" id="9986"/>
    <lineage>
        <taxon>Eukaryota</taxon>
        <taxon>Metazoa</taxon>
        <taxon>Chordata</taxon>
        <taxon>Craniata</taxon>
        <taxon>Vertebrata</taxon>
        <taxon>Euteleostomi</taxon>
        <taxon>Mammalia</taxon>
        <taxon>Eutheria</taxon>
        <taxon>Euarchontoglires</taxon>
        <taxon>Glires</taxon>
        <taxon>Lagomorpha</taxon>
        <taxon>Leporidae</taxon>
        <taxon>Oryctolagus</taxon>
    </lineage>
</organism>
<dbReference type="GO" id="GO:0016020">
    <property type="term" value="C:membrane"/>
    <property type="evidence" value="ECO:0007669"/>
    <property type="project" value="UniProtKB-SubCell"/>
</dbReference>
<evidence type="ECO:0000313" key="9">
    <source>
        <dbReference type="Ensembl" id="ENSOCUP00000017658.2"/>
    </source>
</evidence>
<protein>
    <submittedName>
        <fullName evidence="9">Family with sequence similarity 205 member C</fullName>
    </submittedName>
</protein>
<comment type="subcellular location">
    <subcellularLocation>
        <location evidence="1">Membrane</location>
        <topology evidence="1">Single-pass membrane protein</topology>
    </subcellularLocation>
</comment>
<dbReference type="HOGENOM" id="CLU_061708_0_0_1"/>
<dbReference type="PANTHER" id="PTHR21859">
    <property type="entry name" value="ACROSOME-SPECIFIC PROTEIN"/>
    <property type="match status" value="1"/>
</dbReference>
<evidence type="ECO:0000256" key="1">
    <source>
        <dbReference type="ARBA" id="ARBA00004167"/>
    </source>
</evidence>
<reference evidence="9" key="2">
    <citation type="submission" date="2025-08" db="UniProtKB">
        <authorList>
            <consortium name="Ensembl"/>
        </authorList>
    </citation>
    <scope>IDENTIFICATION</scope>
    <source>
        <strain evidence="9">Thorbecke</strain>
    </source>
</reference>
<dbReference type="Pfam" id="PF15371">
    <property type="entry name" value="DUF4599"/>
    <property type="match status" value="1"/>
</dbReference>
<evidence type="ECO:0000256" key="5">
    <source>
        <dbReference type="ARBA" id="ARBA00035009"/>
    </source>
</evidence>
<evidence type="ECO:0000256" key="2">
    <source>
        <dbReference type="ARBA" id="ARBA00022692"/>
    </source>
</evidence>
<proteinExistence type="inferred from homology"/>
<evidence type="ECO:0000256" key="7">
    <source>
        <dbReference type="SAM" id="Phobius"/>
    </source>
</evidence>
<evidence type="ECO:0000256" key="3">
    <source>
        <dbReference type="ARBA" id="ARBA00022989"/>
    </source>
</evidence>
<feature type="region of interest" description="Disordered" evidence="6">
    <location>
        <begin position="153"/>
        <end position="206"/>
    </location>
</feature>
<dbReference type="Bgee" id="ENSOCUG00000000319">
    <property type="expression patterns" value="Expressed in testis and 10 other cell types or tissues"/>
</dbReference>
<dbReference type="Ensembl" id="ENSOCUT00000024315.2">
    <property type="protein sequence ID" value="ENSOCUP00000017658.2"/>
    <property type="gene ID" value="ENSOCUG00000000319.4"/>
</dbReference>
<dbReference type="PANTHER" id="PTHR21859:SF15">
    <property type="entry name" value="PROTEIN SPATA31F1-RELATED"/>
    <property type="match status" value="1"/>
</dbReference>
<name>G1TL14_RABIT</name>
<dbReference type="eggNOG" id="ENOG502THPB">
    <property type="taxonomic scope" value="Eukaryota"/>
</dbReference>
<feature type="transmembrane region" description="Helical" evidence="7">
    <location>
        <begin position="6"/>
        <end position="29"/>
    </location>
</feature>